<dbReference type="CDD" id="cd03048">
    <property type="entry name" value="GST_N_Ure2p_like"/>
    <property type="match status" value="1"/>
</dbReference>
<evidence type="ECO:0000259" key="3">
    <source>
        <dbReference type="PROSITE" id="PS50405"/>
    </source>
</evidence>
<evidence type="ECO:0000313" key="5">
    <source>
        <dbReference type="Proteomes" id="UP000622890"/>
    </source>
</evidence>
<keyword evidence="5" id="KW-1185">Reference proteome</keyword>
<protein>
    <submittedName>
        <fullName evidence="4">Glutathione S-transferase N-terminal domain-containing protein</fullName>
    </submittedName>
</protein>
<comment type="caution">
    <text evidence="4">The sequence shown here is derived from an EMBL/GenBank/DDBJ whole genome shotgun (WGS) entry which is preliminary data.</text>
</comment>
<dbReference type="CDD" id="cd10291">
    <property type="entry name" value="GST_C_YfcG_like"/>
    <property type="match status" value="1"/>
</dbReference>
<dbReference type="SFLD" id="SFLDG01151">
    <property type="entry name" value="Main.2:_Nu-like"/>
    <property type="match status" value="1"/>
</dbReference>
<dbReference type="InterPro" id="IPR004046">
    <property type="entry name" value="GST_C"/>
</dbReference>
<dbReference type="SFLD" id="SFLDS00019">
    <property type="entry name" value="Glutathione_Transferase_(cytos"/>
    <property type="match status" value="1"/>
</dbReference>
<dbReference type="InterPro" id="IPR036282">
    <property type="entry name" value="Glutathione-S-Trfase_C_sf"/>
</dbReference>
<dbReference type="SUPFAM" id="SSF52833">
    <property type="entry name" value="Thioredoxin-like"/>
    <property type="match status" value="1"/>
</dbReference>
<gene>
    <name evidence="4" type="ORF">JJB74_07025</name>
</gene>
<evidence type="ECO:0000256" key="1">
    <source>
        <dbReference type="RuleBase" id="RU003494"/>
    </source>
</evidence>
<reference evidence="4" key="1">
    <citation type="submission" date="2021-01" db="EMBL/GenBank/DDBJ databases">
        <title>Genome sequence of strain Noviherbaspirillum sp. DKR-6.</title>
        <authorList>
            <person name="Chaudhary D.K."/>
        </authorList>
    </citation>
    <scope>NUCLEOTIDE SEQUENCE</scope>
    <source>
        <strain evidence="4">DKR-6</strain>
    </source>
</reference>
<comment type="similarity">
    <text evidence="1">Belongs to the GST superfamily.</text>
</comment>
<accession>A0A934W5U6</accession>
<dbReference type="PANTHER" id="PTHR44051">
    <property type="entry name" value="GLUTATHIONE S-TRANSFERASE-RELATED"/>
    <property type="match status" value="1"/>
</dbReference>
<dbReference type="Gene3D" id="3.40.30.10">
    <property type="entry name" value="Glutaredoxin"/>
    <property type="match status" value="1"/>
</dbReference>
<feature type="domain" description="GST C-terminal" evidence="3">
    <location>
        <begin position="89"/>
        <end position="212"/>
    </location>
</feature>
<dbReference type="PROSITE" id="PS50405">
    <property type="entry name" value="GST_CTER"/>
    <property type="match status" value="1"/>
</dbReference>
<dbReference type="Pfam" id="PF00043">
    <property type="entry name" value="GST_C"/>
    <property type="match status" value="1"/>
</dbReference>
<dbReference type="InterPro" id="IPR010987">
    <property type="entry name" value="Glutathione-S-Trfase_C-like"/>
</dbReference>
<evidence type="ECO:0000313" key="4">
    <source>
        <dbReference type="EMBL" id="MBK4734350.1"/>
    </source>
</evidence>
<dbReference type="InterPro" id="IPR004045">
    <property type="entry name" value="Glutathione_S-Trfase_N"/>
</dbReference>
<dbReference type="Pfam" id="PF02798">
    <property type="entry name" value="GST_N"/>
    <property type="match status" value="1"/>
</dbReference>
<organism evidence="4 5">
    <name type="scientific">Noviherbaspirillum pedocola</name>
    <dbReference type="NCBI Taxonomy" id="2801341"/>
    <lineage>
        <taxon>Bacteria</taxon>
        <taxon>Pseudomonadati</taxon>
        <taxon>Pseudomonadota</taxon>
        <taxon>Betaproteobacteria</taxon>
        <taxon>Burkholderiales</taxon>
        <taxon>Oxalobacteraceae</taxon>
        <taxon>Noviherbaspirillum</taxon>
    </lineage>
</organism>
<name>A0A934W5U6_9BURK</name>
<proteinExistence type="inferred from homology"/>
<dbReference type="SUPFAM" id="SSF47616">
    <property type="entry name" value="GST C-terminal domain-like"/>
    <property type="match status" value="1"/>
</dbReference>
<dbReference type="InterPro" id="IPR036249">
    <property type="entry name" value="Thioredoxin-like_sf"/>
</dbReference>
<feature type="domain" description="GST N-terminal" evidence="2">
    <location>
        <begin position="1"/>
        <end position="86"/>
    </location>
</feature>
<dbReference type="Gene3D" id="1.20.1050.10">
    <property type="match status" value="1"/>
</dbReference>
<dbReference type="RefSeq" id="WP_200591103.1">
    <property type="nucleotide sequence ID" value="NZ_JAEPBG010000002.1"/>
</dbReference>
<sequence length="230" mass="26111">MIDVYSWPTPNGHKVHIMLEETGLPYQVHAIDIGAGDQFKPEFLAISPNNKMPAIVDADGPDGKPISMFESGAILVYLAGKTGQFLGNTDRERFNTLQWLMFQMGGVGPMLGQAHHFRMYAPEKVQYGIDRYTNEAKRLYGVIDRQVAKEGYLAGSEYTIADIATWPWLRSWQNQGVDINEFPELKRWFEAIEARPAVQRGVQVLADRRKPITDDKSREMLFGATQYAKR</sequence>
<dbReference type="PROSITE" id="PS50404">
    <property type="entry name" value="GST_NTER"/>
    <property type="match status" value="1"/>
</dbReference>
<evidence type="ECO:0000259" key="2">
    <source>
        <dbReference type="PROSITE" id="PS50404"/>
    </source>
</evidence>
<dbReference type="SFLD" id="SFLDG00358">
    <property type="entry name" value="Main_(cytGST)"/>
    <property type="match status" value="1"/>
</dbReference>
<dbReference type="PANTHER" id="PTHR44051:SF8">
    <property type="entry name" value="GLUTATHIONE S-TRANSFERASE GSTA"/>
    <property type="match status" value="1"/>
</dbReference>
<dbReference type="AlphaFoldDB" id="A0A934W5U6"/>
<dbReference type="InterPro" id="IPR040079">
    <property type="entry name" value="Glutathione_S-Trfase"/>
</dbReference>
<dbReference type="EMBL" id="JAEPBG010000002">
    <property type="protein sequence ID" value="MBK4734350.1"/>
    <property type="molecule type" value="Genomic_DNA"/>
</dbReference>
<dbReference type="Proteomes" id="UP000622890">
    <property type="component" value="Unassembled WGS sequence"/>
</dbReference>